<dbReference type="EMBL" id="MU001678">
    <property type="protein sequence ID" value="KAF2458251.1"/>
    <property type="molecule type" value="Genomic_DNA"/>
</dbReference>
<reference evidence="1" key="1">
    <citation type="journal article" date="2020" name="Stud. Mycol.">
        <title>101 Dothideomycetes genomes: a test case for predicting lifestyles and emergence of pathogens.</title>
        <authorList>
            <person name="Haridas S."/>
            <person name="Albert R."/>
            <person name="Binder M."/>
            <person name="Bloem J."/>
            <person name="Labutti K."/>
            <person name="Salamov A."/>
            <person name="Andreopoulos B."/>
            <person name="Baker S."/>
            <person name="Barry K."/>
            <person name="Bills G."/>
            <person name="Bluhm B."/>
            <person name="Cannon C."/>
            <person name="Castanera R."/>
            <person name="Culley D."/>
            <person name="Daum C."/>
            <person name="Ezra D."/>
            <person name="Gonzalez J."/>
            <person name="Henrissat B."/>
            <person name="Kuo A."/>
            <person name="Liang C."/>
            <person name="Lipzen A."/>
            <person name="Lutzoni F."/>
            <person name="Magnuson J."/>
            <person name="Mondo S."/>
            <person name="Nolan M."/>
            <person name="Ohm R."/>
            <person name="Pangilinan J."/>
            <person name="Park H.-J."/>
            <person name="Ramirez L."/>
            <person name="Alfaro M."/>
            <person name="Sun H."/>
            <person name="Tritt A."/>
            <person name="Yoshinaga Y."/>
            <person name="Zwiers L.-H."/>
            <person name="Turgeon B."/>
            <person name="Goodwin S."/>
            <person name="Spatafora J."/>
            <person name="Crous P."/>
            <person name="Grigoriev I."/>
        </authorList>
    </citation>
    <scope>NUCLEOTIDE SEQUENCE</scope>
    <source>
        <strain evidence="1">ATCC 16933</strain>
    </source>
</reference>
<dbReference type="AlphaFoldDB" id="A0A6A6P2J1"/>
<keyword evidence="2" id="KW-1185">Reference proteome</keyword>
<evidence type="ECO:0000313" key="1">
    <source>
        <dbReference type="EMBL" id="KAF2458251.1"/>
    </source>
</evidence>
<dbReference type="Proteomes" id="UP000799766">
    <property type="component" value="Unassembled WGS sequence"/>
</dbReference>
<accession>A0A6A6P2J1</accession>
<gene>
    <name evidence="1" type="ORF">BDY21DRAFT_216259</name>
</gene>
<organism evidence="1 2">
    <name type="scientific">Lineolata rhizophorae</name>
    <dbReference type="NCBI Taxonomy" id="578093"/>
    <lineage>
        <taxon>Eukaryota</taxon>
        <taxon>Fungi</taxon>
        <taxon>Dikarya</taxon>
        <taxon>Ascomycota</taxon>
        <taxon>Pezizomycotina</taxon>
        <taxon>Dothideomycetes</taxon>
        <taxon>Dothideomycetes incertae sedis</taxon>
        <taxon>Lineolatales</taxon>
        <taxon>Lineolataceae</taxon>
        <taxon>Lineolata</taxon>
    </lineage>
</organism>
<name>A0A6A6P2J1_9PEZI</name>
<sequence length="130" mass="14136">MPRTTLASQAFHSGRGRLRRGATKLSRSQVGVLLLGNAAWRAVLLFAPRSSSKLPAGRARRRFGPHMLHCQRLPGALKPPKNVIAGRPPLLASRKTPRWRSAAWGCCCARSLCGTRKASSTESRDGVPRS</sequence>
<proteinExistence type="predicted"/>
<protein>
    <submittedName>
        <fullName evidence="1">Uncharacterized protein</fullName>
    </submittedName>
</protein>
<evidence type="ECO:0000313" key="2">
    <source>
        <dbReference type="Proteomes" id="UP000799766"/>
    </source>
</evidence>